<dbReference type="InterPro" id="IPR007278">
    <property type="entry name" value="DUF397"/>
</dbReference>
<sequence>MIRHHLPVNCWRSSSYSEDNSECVEIQTVEAGDIAVGDSKDRARGAFVFAPTAWTAFVNHLKNGPVPD</sequence>
<name>A0A5N6ABU7_9ACTN</name>
<dbReference type="AlphaFoldDB" id="A0A5N6ABU7"/>
<gene>
    <name evidence="2" type="ORF">FH607_014150</name>
</gene>
<evidence type="ECO:0000259" key="1">
    <source>
        <dbReference type="Pfam" id="PF04149"/>
    </source>
</evidence>
<evidence type="ECO:0000313" key="3">
    <source>
        <dbReference type="Proteomes" id="UP000314251"/>
    </source>
</evidence>
<dbReference type="Pfam" id="PF04149">
    <property type="entry name" value="DUF397"/>
    <property type="match status" value="1"/>
</dbReference>
<organism evidence="2 3">
    <name type="scientific">Streptomyces mimosae</name>
    <dbReference type="NCBI Taxonomy" id="2586635"/>
    <lineage>
        <taxon>Bacteria</taxon>
        <taxon>Bacillati</taxon>
        <taxon>Actinomycetota</taxon>
        <taxon>Actinomycetes</taxon>
        <taxon>Kitasatosporales</taxon>
        <taxon>Streptomycetaceae</taxon>
        <taxon>Streptomyces</taxon>
    </lineage>
</organism>
<comment type="caution">
    <text evidence="2">The sequence shown here is derived from an EMBL/GenBank/DDBJ whole genome shotgun (WGS) entry which is preliminary data.</text>
</comment>
<dbReference type="EMBL" id="VDLY02000008">
    <property type="protein sequence ID" value="KAB8165240.1"/>
    <property type="molecule type" value="Genomic_DNA"/>
</dbReference>
<protein>
    <submittedName>
        <fullName evidence="2">DUF397 domain-containing protein</fullName>
    </submittedName>
</protein>
<accession>A0A5N6ABU7</accession>
<reference evidence="2" key="1">
    <citation type="submission" date="2019-10" db="EMBL/GenBank/DDBJ databases">
        <title>Nonomuraea sp. nov., isolated from Phyllanthus amarus.</title>
        <authorList>
            <person name="Klykleung N."/>
            <person name="Tanasupawat S."/>
        </authorList>
    </citation>
    <scope>NUCLEOTIDE SEQUENCE [LARGE SCALE GENOMIC DNA]</scope>
    <source>
        <strain evidence="2">3MP-10</strain>
    </source>
</reference>
<dbReference type="Proteomes" id="UP000314251">
    <property type="component" value="Unassembled WGS sequence"/>
</dbReference>
<dbReference type="RefSeq" id="WP_139668339.1">
    <property type="nucleotide sequence ID" value="NZ_VDLY02000008.1"/>
</dbReference>
<proteinExistence type="predicted"/>
<dbReference type="OrthoDB" id="3430276at2"/>
<keyword evidence="3" id="KW-1185">Reference proteome</keyword>
<feature type="domain" description="DUF397" evidence="1">
    <location>
        <begin position="11"/>
        <end position="62"/>
    </location>
</feature>
<evidence type="ECO:0000313" key="2">
    <source>
        <dbReference type="EMBL" id="KAB8165240.1"/>
    </source>
</evidence>